<evidence type="ECO:0000313" key="3">
    <source>
        <dbReference type="EMBL" id="PYH94695.1"/>
    </source>
</evidence>
<reference evidence="3 4" key="1">
    <citation type="submission" date="2018-02" db="EMBL/GenBank/DDBJ databases">
        <title>The genomes of Aspergillus section Nigri reveals drivers in fungal speciation.</title>
        <authorList>
            <consortium name="DOE Joint Genome Institute"/>
            <person name="Vesth T.C."/>
            <person name="Nybo J."/>
            <person name="Theobald S."/>
            <person name="Brandl J."/>
            <person name="Frisvad J.C."/>
            <person name="Nielsen K.F."/>
            <person name="Lyhne E.K."/>
            <person name="Kogle M.E."/>
            <person name="Kuo A."/>
            <person name="Riley R."/>
            <person name="Clum A."/>
            <person name="Nolan M."/>
            <person name="Lipzen A."/>
            <person name="Salamov A."/>
            <person name="Henrissat B."/>
            <person name="Wiebenga A."/>
            <person name="De vries R.P."/>
            <person name="Grigoriev I.V."/>
            <person name="Mortensen U.H."/>
            <person name="Andersen M.R."/>
            <person name="Baker S.E."/>
        </authorList>
    </citation>
    <scope>NUCLEOTIDE SEQUENCE [LARGE SCALE GENOMIC DNA]</scope>
    <source>
        <strain evidence="3 4">CBS 707.79</strain>
    </source>
</reference>
<gene>
    <name evidence="3" type="ORF">BO71DRAFT_379192</name>
</gene>
<dbReference type="OrthoDB" id="128924at2759"/>
<proteinExistence type="predicted"/>
<name>A0A319DBC2_9EURO</name>
<evidence type="ECO:0000256" key="1">
    <source>
        <dbReference type="ARBA" id="ARBA00023054"/>
    </source>
</evidence>
<evidence type="ECO:0000256" key="2">
    <source>
        <dbReference type="SAM" id="Coils"/>
    </source>
</evidence>
<dbReference type="SUPFAM" id="SSF57997">
    <property type="entry name" value="Tropomyosin"/>
    <property type="match status" value="1"/>
</dbReference>
<dbReference type="Proteomes" id="UP000247810">
    <property type="component" value="Unassembled WGS sequence"/>
</dbReference>
<dbReference type="VEuPathDB" id="FungiDB:BO71DRAFT_379192"/>
<dbReference type="Pfam" id="PF00261">
    <property type="entry name" value="Tropomyosin"/>
    <property type="match status" value="1"/>
</dbReference>
<feature type="coiled-coil region" evidence="2">
    <location>
        <begin position="1"/>
        <end position="119"/>
    </location>
</feature>
<organism evidence="3 4">
    <name type="scientific">Aspergillus ellipticus CBS 707.79</name>
    <dbReference type="NCBI Taxonomy" id="1448320"/>
    <lineage>
        <taxon>Eukaryota</taxon>
        <taxon>Fungi</taxon>
        <taxon>Dikarya</taxon>
        <taxon>Ascomycota</taxon>
        <taxon>Pezizomycotina</taxon>
        <taxon>Eurotiomycetes</taxon>
        <taxon>Eurotiomycetidae</taxon>
        <taxon>Eurotiales</taxon>
        <taxon>Aspergillaceae</taxon>
        <taxon>Aspergillus</taxon>
        <taxon>Aspergillus subgen. Circumdati</taxon>
    </lineage>
</organism>
<dbReference type="STRING" id="1448320.A0A319DBC2"/>
<dbReference type="AlphaFoldDB" id="A0A319DBC2"/>
<keyword evidence="4" id="KW-1185">Reference proteome</keyword>
<evidence type="ECO:0000313" key="4">
    <source>
        <dbReference type="Proteomes" id="UP000247810"/>
    </source>
</evidence>
<dbReference type="EMBL" id="KZ825867">
    <property type="protein sequence ID" value="PYH94695.1"/>
    <property type="molecule type" value="Genomic_DNA"/>
</dbReference>
<protein>
    <submittedName>
        <fullName evidence="3">Tropomyosin-1</fullName>
    </submittedName>
</protein>
<dbReference type="InterPro" id="IPR000533">
    <property type="entry name" value="Tropomyosin"/>
</dbReference>
<sequence>MDRIREKMKNLQADADAAKAEAEKLEAKLQALQEDNEQKDQEIAALTSRHQELEELVEDTDLKAREAKKQREQDDIQDGHDERRIQALQASCDQWEAKYKDVEAKHAKLQEAMDSLVGEMGDI</sequence>
<accession>A0A319DBC2</accession>
<dbReference type="Gene3D" id="1.10.287.1490">
    <property type="match status" value="1"/>
</dbReference>
<keyword evidence="1 2" id="KW-0175">Coiled coil</keyword>